<feature type="binding site" evidence="8">
    <location>
        <begin position="332"/>
        <end position="334"/>
    </location>
    <ligand>
        <name>GTP</name>
        <dbReference type="ChEBI" id="CHEBI:37565"/>
    </ligand>
</feature>
<feature type="binding site" evidence="8">
    <location>
        <position position="40"/>
    </location>
    <ligand>
        <name>Mg(2+)</name>
        <dbReference type="ChEBI" id="CHEBI:18420"/>
    </ligand>
</feature>
<feature type="binding site" evidence="8">
    <location>
        <begin position="12"/>
        <end position="18"/>
    </location>
    <ligand>
        <name>GTP</name>
        <dbReference type="ChEBI" id="CHEBI:37565"/>
    </ligand>
</feature>
<evidence type="ECO:0000256" key="8">
    <source>
        <dbReference type="HAMAP-Rule" id="MF_00011"/>
    </source>
</evidence>
<feature type="binding site" evidence="8">
    <location>
        <position position="142"/>
    </location>
    <ligand>
        <name>IMP</name>
        <dbReference type="ChEBI" id="CHEBI:58053"/>
        <note>ligand shared between dimeric partners</note>
    </ligand>
</feature>
<dbReference type="GO" id="GO:0000287">
    <property type="term" value="F:magnesium ion binding"/>
    <property type="evidence" value="ECO:0007669"/>
    <property type="project" value="UniProtKB-UniRule"/>
</dbReference>
<dbReference type="FunFam" id="3.90.170.10:FF:000001">
    <property type="entry name" value="Adenylosuccinate synthetase"/>
    <property type="match status" value="1"/>
</dbReference>
<keyword evidence="2 8" id="KW-0436">Ligase</keyword>
<comment type="caution">
    <text evidence="11">The sequence shown here is derived from an EMBL/GenBank/DDBJ whole genome shotgun (WGS) entry which is preliminary data.</text>
</comment>
<evidence type="ECO:0000256" key="1">
    <source>
        <dbReference type="ARBA" id="ARBA00011738"/>
    </source>
</evidence>
<feature type="binding site" evidence="8">
    <location>
        <position position="306"/>
    </location>
    <ligand>
        <name>GTP</name>
        <dbReference type="ChEBI" id="CHEBI:37565"/>
    </ligand>
</feature>
<evidence type="ECO:0000313" key="11">
    <source>
        <dbReference type="EMBL" id="HJG36927.1"/>
    </source>
</evidence>
<dbReference type="Pfam" id="PF00709">
    <property type="entry name" value="Adenylsucc_synt"/>
    <property type="match status" value="1"/>
</dbReference>
<evidence type="ECO:0000256" key="7">
    <source>
        <dbReference type="ARBA" id="ARBA00023134"/>
    </source>
</evidence>
<feature type="active site" description="Proton acceptor" evidence="8">
    <location>
        <position position="13"/>
    </location>
</feature>
<dbReference type="Proteomes" id="UP000753256">
    <property type="component" value="Unassembled WGS sequence"/>
</dbReference>
<dbReference type="Gene3D" id="3.40.440.10">
    <property type="entry name" value="Adenylosuccinate Synthetase, subunit A, domain 1"/>
    <property type="match status" value="1"/>
</dbReference>
<feature type="binding site" description="in other chain" evidence="8">
    <location>
        <position position="128"/>
    </location>
    <ligand>
        <name>IMP</name>
        <dbReference type="ChEBI" id="CHEBI:58053"/>
        <note>ligand shared between dimeric partners</note>
    </ligand>
</feature>
<keyword evidence="7 8" id="KW-0342">GTP-binding</keyword>
<dbReference type="PANTHER" id="PTHR11846">
    <property type="entry name" value="ADENYLOSUCCINATE SYNTHETASE"/>
    <property type="match status" value="1"/>
</dbReference>
<evidence type="ECO:0000256" key="5">
    <source>
        <dbReference type="ARBA" id="ARBA00022755"/>
    </source>
</evidence>
<sequence>MGSAVLVGTQWGDEGKGKICDLIAPDFDCVVRFQGGNNAGHTIVVGERKYGLHQVPSGIMYPDCISVIGNGCVVNPKVLLEEIDMFEGDGISTANLKVSGNAHVIMPYHMVLDGAYEELLGSHNIGTTKRGIGPCYQDKMARIGLRMQDLLDEGVFRDKLGRVLDRVNPQLEKIFGLPTFTVDQIADEYLGYAERLRPYICESGRLLNDLIDEGKSILFEGAQATLLDIDHGTYPFVTSSNCTAGGAVTGSGVGMKNIDRVLGIMKAYITRVGSGPMPTELAYETEEGHILTEQGYEYGVTTGRRRRCGWFDGVIANYSARVNGLTDIALTKLDVLSAFDTIKVCVAYDVDGVRYTTVPEHESRFASAVPVYEELPGWKVDITGCRRFEDLPVEARDYVSFIEDLAKTRVSIVAVGPDRDQTIMRSW</sequence>
<dbReference type="InterPro" id="IPR001114">
    <property type="entry name" value="Adenylosuccinate_synthetase"/>
</dbReference>
<dbReference type="NCBIfam" id="NF002223">
    <property type="entry name" value="PRK01117.1"/>
    <property type="match status" value="1"/>
</dbReference>
<accession>A0A921ISD4</accession>
<feature type="binding site" evidence="8">
    <location>
        <begin position="300"/>
        <end position="306"/>
    </location>
    <ligand>
        <name>substrate</name>
    </ligand>
</feature>
<evidence type="ECO:0000313" key="12">
    <source>
        <dbReference type="Proteomes" id="UP000753256"/>
    </source>
</evidence>
<dbReference type="Gene3D" id="1.10.300.10">
    <property type="entry name" value="Adenylosuccinate Synthetase, subunit A, domain 2"/>
    <property type="match status" value="1"/>
</dbReference>
<dbReference type="InterPro" id="IPR042111">
    <property type="entry name" value="Adenylosuccinate_synth_dom3"/>
</dbReference>
<name>A0A921ISD4_9ACTN</name>
<dbReference type="GO" id="GO:0005737">
    <property type="term" value="C:cytoplasm"/>
    <property type="evidence" value="ECO:0007669"/>
    <property type="project" value="UniProtKB-SubCell"/>
</dbReference>
<keyword evidence="5 8" id="KW-0658">Purine biosynthesis</keyword>
<dbReference type="GO" id="GO:0046040">
    <property type="term" value="P:IMP metabolic process"/>
    <property type="evidence" value="ECO:0007669"/>
    <property type="project" value="TreeGrafter"/>
</dbReference>
<keyword evidence="6 8" id="KW-0460">Magnesium</keyword>
<dbReference type="PROSITE" id="PS00513">
    <property type="entry name" value="ADENYLOSUCCIN_SYN_2"/>
    <property type="match status" value="1"/>
</dbReference>
<feature type="binding site" description="in other chain" evidence="8">
    <location>
        <position position="304"/>
    </location>
    <ligand>
        <name>IMP</name>
        <dbReference type="ChEBI" id="CHEBI:58053"/>
        <note>ligand shared between dimeric partners</note>
    </ligand>
</feature>
<comment type="pathway">
    <text evidence="8 10">Purine metabolism; AMP biosynthesis via de novo pathway; AMP from IMP: step 1/2.</text>
</comment>
<feature type="binding site" description="in other chain" evidence="8">
    <location>
        <begin position="38"/>
        <end position="41"/>
    </location>
    <ligand>
        <name>IMP</name>
        <dbReference type="ChEBI" id="CHEBI:58053"/>
        <note>ligand shared between dimeric partners</note>
    </ligand>
</feature>
<feature type="active site" evidence="9">
    <location>
        <position position="139"/>
    </location>
</feature>
<dbReference type="RefSeq" id="WP_273189389.1">
    <property type="nucleotide sequence ID" value="NZ_DYUZ01000014.1"/>
</dbReference>
<evidence type="ECO:0000256" key="3">
    <source>
        <dbReference type="ARBA" id="ARBA00022723"/>
    </source>
</evidence>
<comment type="cofactor">
    <cofactor evidence="8">
        <name>Mg(2+)</name>
        <dbReference type="ChEBI" id="CHEBI:18420"/>
    </cofactor>
    <text evidence="8">Binds 1 Mg(2+) ion per subunit.</text>
</comment>
<organism evidence="11 12">
    <name type="scientific">Enorma phocaeensis</name>
    <dbReference type="NCBI Taxonomy" id="1871019"/>
    <lineage>
        <taxon>Bacteria</taxon>
        <taxon>Bacillati</taxon>
        <taxon>Actinomycetota</taxon>
        <taxon>Coriobacteriia</taxon>
        <taxon>Coriobacteriales</taxon>
        <taxon>Coriobacteriaceae</taxon>
        <taxon>Enorma</taxon>
    </lineage>
</organism>
<dbReference type="EC" id="6.3.4.4" evidence="8 10"/>
<reference evidence="11" key="1">
    <citation type="journal article" date="2021" name="PeerJ">
        <title>Extensive microbial diversity within the chicken gut microbiome revealed by metagenomics and culture.</title>
        <authorList>
            <person name="Gilroy R."/>
            <person name="Ravi A."/>
            <person name="Getino M."/>
            <person name="Pursley I."/>
            <person name="Horton D.L."/>
            <person name="Alikhan N.F."/>
            <person name="Baker D."/>
            <person name="Gharbi K."/>
            <person name="Hall N."/>
            <person name="Watson M."/>
            <person name="Adriaenssens E.M."/>
            <person name="Foster-Nyarko E."/>
            <person name="Jarju S."/>
            <person name="Secka A."/>
            <person name="Antonio M."/>
            <person name="Oren A."/>
            <person name="Chaudhuri R.R."/>
            <person name="La Ragione R."/>
            <person name="Hildebrand F."/>
            <person name="Pallen M.J."/>
        </authorList>
    </citation>
    <scope>NUCLEOTIDE SEQUENCE</scope>
    <source>
        <strain evidence="11">ChiHjej13B12-9602</strain>
    </source>
</reference>
<dbReference type="GO" id="GO:0044208">
    <property type="term" value="P:'de novo' AMP biosynthetic process"/>
    <property type="evidence" value="ECO:0007669"/>
    <property type="project" value="UniProtKB-UniRule"/>
</dbReference>
<feature type="active site" description="Proton donor" evidence="8">
    <location>
        <position position="41"/>
    </location>
</feature>
<gene>
    <name evidence="8" type="primary">purA</name>
    <name evidence="11" type="ORF">K8V70_03550</name>
</gene>
<comment type="function">
    <text evidence="8">Plays an important role in the de novo pathway of purine nucleotide biosynthesis. Catalyzes the first committed step in the biosynthesis of AMP from IMP.</text>
</comment>
<evidence type="ECO:0000256" key="10">
    <source>
        <dbReference type="RuleBase" id="RU000520"/>
    </source>
</evidence>
<keyword evidence="3 8" id="KW-0479">Metal-binding</keyword>
<dbReference type="PROSITE" id="PS01266">
    <property type="entry name" value="ADENYLOSUCCIN_SYN_1"/>
    <property type="match status" value="1"/>
</dbReference>
<evidence type="ECO:0000256" key="6">
    <source>
        <dbReference type="ARBA" id="ARBA00022842"/>
    </source>
</evidence>
<feature type="binding site" description="in other chain" evidence="8">
    <location>
        <begin position="13"/>
        <end position="16"/>
    </location>
    <ligand>
        <name>IMP</name>
        <dbReference type="ChEBI" id="CHEBI:58053"/>
        <note>ligand shared between dimeric partners</note>
    </ligand>
</feature>
<evidence type="ECO:0000256" key="2">
    <source>
        <dbReference type="ARBA" id="ARBA00022598"/>
    </source>
</evidence>
<dbReference type="AlphaFoldDB" id="A0A921ISD4"/>
<dbReference type="SUPFAM" id="SSF52540">
    <property type="entry name" value="P-loop containing nucleoside triphosphate hydrolases"/>
    <property type="match status" value="1"/>
</dbReference>
<dbReference type="PANTHER" id="PTHR11846:SF0">
    <property type="entry name" value="ADENYLOSUCCINATE SYNTHETASE"/>
    <property type="match status" value="1"/>
</dbReference>
<keyword evidence="4 8" id="KW-0547">Nucleotide-binding</keyword>
<feature type="binding site" description="in other chain" evidence="8">
    <location>
        <position position="223"/>
    </location>
    <ligand>
        <name>IMP</name>
        <dbReference type="ChEBI" id="CHEBI:58053"/>
        <note>ligand shared between dimeric partners</note>
    </ligand>
</feature>
<dbReference type="GO" id="GO:0004019">
    <property type="term" value="F:adenylosuccinate synthase activity"/>
    <property type="evidence" value="ECO:0007669"/>
    <property type="project" value="UniProtKB-UniRule"/>
</dbReference>
<feature type="binding site" evidence="8">
    <location>
        <begin position="40"/>
        <end position="42"/>
    </location>
    <ligand>
        <name>GTP</name>
        <dbReference type="ChEBI" id="CHEBI:37565"/>
    </ligand>
</feature>
<comment type="similarity">
    <text evidence="8 10">Belongs to the adenylosuccinate synthetase family.</text>
</comment>
<keyword evidence="8" id="KW-0963">Cytoplasm</keyword>
<comment type="catalytic activity">
    <reaction evidence="8 10">
        <text>IMP + L-aspartate + GTP = N(6)-(1,2-dicarboxyethyl)-AMP + GDP + phosphate + 2 H(+)</text>
        <dbReference type="Rhea" id="RHEA:15753"/>
        <dbReference type="ChEBI" id="CHEBI:15378"/>
        <dbReference type="ChEBI" id="CHEBI:29991"/>
        <dbReference type="ChEBI" id="CHEBI:37565"/>
        <dbReference type="ChEBI" id="CHEBI:43474"/>
        <dbReference type="ChEBI" id="CHEBI:57567"/>
        <dbReference type="ChEBI" id="CHEBI:58053"/>
        <dbReference type="ChEBI" id="CHEBI:58189"/>
        <dbReference type="EC" id="6.3.4.4"/>
    </reaction>
</comment>
<dbReference type="InterPro" id="IPR018220">
    <property type="entry name" value="Adenylosuccin_syn_GTP-bd"/>
</dbReference>
<feature type="binding site" evidence="8">
    <location>
        <begin position="414"/>
        <end position="416"/>
    </location>
    <ligand>
        <name>GTP</name>
        <dbReference type="ChEBI" id="CHEBI:37565"/>
    </ligand>
</feature>
<dbReference type="InterPro" id="IPR042110">
    <property type="entry name" value="Adenylosuccinate_synth_dom2"/>
</dbReference>
<reference evidence="11" key="2">
    <citation type="submission" date="2021-09" db="EMBL/GenBank/DDBJ databases">
        <authorList>
            <person name="Gilroy R."/>
        </authorList>
    </citation>
    <scope>NUCLEOTIDE SEQUENCE</scope>
    <source>
        <strain evidence="11">ChiHjej13B12-9602</strain>
    </source>
</reference>
<evidence type="ECO:0000256" key="4">
    <source>
        <dbReference type="ARBA" id="ARBA00022741"/>
    </source>
</evidence>
<dbReference type="SMART" id="SM00788">
    <property type="entry name" value="Adenylsucc_synt"/>
    <property type="match status" value="1"/>
</dbReference>
<dbReference type="HAMAP" id="MF_00011">
    <property type="entry name" value="Adenylosucc_synth"/>
    <property type="match status" value="1"/>
</dbReference>
<evidence type="ECO:0000256" key="9">
    <source>
        <dbReference type="PROSITE-ProRule" id="PRU10134"/>
    </source>
</evidence>
<proteinExistence type="inferred from homology"/>
<dbReference type="InterPro" id="IPR027417">
    <property type="entry name" value="P-loop_NTPase"/>
</dbReference>
<dbReference type="GO" id="GO:0005525">
    <property type="term" value="F:GTP binding"/>
    <property type="evidence" value="ECO:0007669"/>
    <property type="project" value="UniProtKB-UniRule"/>
</dbReference>
<feature type="binding site" evidence="8">
    <location>
        <position position="13"/>
    </location>
    <ligand>
        <name>Mg(2+)</name>
        <dbReference type="ChEBI" id="CHEBI:18420"/>
    </ligand>
</feature>
<dbReference type="FunFam" id="1.10.300.10:FF:000001">
    <property type="entry name" value="Adenylosuccinate synthetase"/>
    <property type="match status" value="1"/>
</dbReference>
<feature type="binding site" description="in other chain" evidence="8">
    <location>
        <position position="238"/>
    </location>
    <ligand>
        <name>IMP</name>
        <dbReference type="ChEBI" id="CHEBI:58053"/>
        <note>ligand shared between dimeric partners</note>
    </ligand>
</feature>
<protein>
    <recommendedName>
        <fullName evidence="8 10">Adenylosuccinate synthetase</fullName>
        <shortName evidence="8">AMPSase</shortName>
        <shortName evidence="8">AdSS</shortName>
        <ecNumber evidence="8 10">6.3.4.4</ecNumber>
    </recommendedName>
    <alternativeName>
        <fullName evidence="8">IMP--aspartate ligase</fullName>
    </alternativeName>
</protein>
<dbReference type="EMBL" id="DYUZ01000014">
    <property type="protein sequence ID" value="HJG36927.1"/>
    <property type="molecule type" value="Genomic_DNA"/>
</dbReference>
<dbReference type="InterPro" id="IPR042109">
    <property type="entry name" value="Adenylosuccinate_synth_dom1"/>
</dbReference>
<comment type="subunit">
    <text evidence="1 8">Homodimer.</text>
</comment>
<comment type="subcellular location">
    <subcellularLocation>
        <location evidence="8">Cytoplasm</location>
    </subcellularLocation>
</comment>
<dbReference type="Gene3D" id="3.90.170.10">
    <property type="entry name" value="Adenylosuccinate Synthetase, subunit A, domain 3"/>
    <property type="match status" value="1"/>
</dbReference>
<dbReference type="NCBIfam" id="TIGR00184">
    <property type="entry name" value="purA"/>
    <property type="match status" value="1"/>
</dbReference>
<dbReference type="CDD" id="cd03108">
    <property type="entry name" value="AdSS"/>
    <property type="match status" value="1"/>
</dbReference>
<dbReference type="InterPro" id="IPR033128">
    <property type="entry name" value="Adenylosuccin_syn_Lys_AS"/>
</dbReference>